<keyword evidence="1" id="KW-0472">Membrane</keyword>
<evidence type="ECO:0000313" key="2">
    <source>
        <dbReference type="EMBL" id="KAF2185996.1"/>
    </source>
</evidence>
<feature type="transmembrane region" description="Helical" evidence="1">
    <location>
        <begin position="76"/>
        <end position="96"/>
    </location>
</feature>
<keyword evidence="1" id="KW-0812">Transmembrane</keyword>
<keyword evidence="3" id="KW-1185">Reference proteome</keyword>
<gene>
    <name evidence="2" type="ORF">K469DRAFT_707178</name>
</gene>
<dbReference type="AlphaFoldDB" id="A0A6A6E824"/>
<proteinExistence type="predicted"/>
<keyword evidence="1" id="KW-1133">Transmembrane helix</keyword>
<protein>
    <submittedName>
        <fullName evidence="2">Uncharacterized protein</fullName>
    </submittedName>
</protein>
<organism evidence="2 3">
    <name type="scientific">Zopfia rhizophila CBS 207.26</name>
    <dbReference type="NCBI Taxonomy" id="1314779"/>
    <lineage>
        <taxon>Eukaryota</taxon>
        <taxon>Fungi</taxon>
        <taxon>Dikarya</taxon>
        <taxon>Ascomycota</taxon>
        <taxon>Pezizomycotina</taxon>
        <taxon>Dothideomycetes</taxon>
        <taxon>Dothideomycetes incertae sedis</taxon>
        <taxon>Zopfiaceae</taxon>
        <taxon>Zopfia</taxon>
    </lineage>
</organism>
<reference evidence="2" key="1">
    <citation type="journal article" date="2020" name="Stud. Mycol.">
        <title>101 Dothideomycetes genomes: a test case for predicting lifestyles and emergence of pathogens.</title>
        <authorList>
            <person name="Haridas S."/>
            <person name="Albert R."/>
            <person name="Binder M."/>
            <person name="Bloem J."/>
            <person name="Labutti K."/>
            <person name="Salamov A."/>
            <person name="Andreopoulos B."/>
            <person name="Baker S."/>
            <person name="Barry K."/>
            <person name="Bills G."/>
            <person name="Bluhm B."/>
            <person name="Cannon C."/>
            <person name="Castanera R."/>
            <person name="Culley D."/>
            <person name="Daum C."/>
            <person name="Ezra D."/>
            <person name="Gonzalez J."/>
            <person name="Henrissat B."/>
            <person name="Kuo A."/>
            <person name="Liang C."/>
            <person name="Lipzen A."/>
            <person name="Lutzoni F."/>
            <person name="Magnuson J."/>
            <person name="Mondo S."/>
            <person name="Nolan M."/>
            <person name="Ohm R."/>
            <person name="Pangilinan J."/>
            <person name="Park H.-J."/>
            <person name="Ramirez L."/>
            <person name="Alfaro M."/>
            <person name="Sun H."/>
            <person name="Tritt A."/>
            <person name="Yoshinaga Y."/>
            <person name="Zwiers L.-H."/>
            <person name="Turgeon B."/>
            <person name="Goodwin S."/>
            <person name="Spatafora J."/>
            <person name="Crous P."/>
            <person name="Grigoriev I."/>
        </authorList>
    </citation>
    <scope>NUCLEOTIDE SEQUENCE</scope>
    <source>
        <strain evidence="2">CBS 207.26</strain>
    </source>
</reference>
<accession>A0A6A6E824</accession>
<sequence length="125" mass="14267">MAELGEAIKSDSTAMKTGSGSDGVFAGCLHISMLQLLWLVFAALSNPQAIFNMSFFNFSPSSDSHPDEWRVSRTMWIYWIIAIPSTGLTLFAWLLWKRNTGQSLQIDKLWRQRVSRQRLKQDQKA</sequence>
<evidence type="ECO:0000313" key="3">
    <source>
        <dbReference type="Proteomes" id="UP000800200"/>
    </source>
</evidence>
<dbReference type="EMBL" id="ML994631">
    <property type="protein sequence ID" value="KAF2185996.1"/>
    <property type="molecule type" value="Genomic_DNA"/>
</dbReference>
<evidence type="ECO:0000256" key="1">
    <source>
        <dbReference type="SAM" id="Phobius"/>
    </source>
</evidence>
<name>A0A6A6E824_9PEZI</name>
<dbReference type="Proteomes" id="UP000800200">
    <property type="component" value="Unassembled WGS sequence"/>
</dbReference>